<evidence type="ECO:0000313" key="2">
    <source>
        <dbReference type="EMBL" id="MDU8886541.1"/>
    </source>
</evidence>
<dbReference type="EMBL" id="JAWHTF010000005">
    <property type="protein sequence ID" value="MDU8886541.1"/>
    <property type="molecule type" value="Genomic_DNA"/>
</dbReference>
<evidence type="ECO:0008006" key="4">
    <source>
        <dbReference type="Google" id="ProtNLM"/>
    </source>
</evidence>
<name>A0ABU3U8B8_9FLAO</name>
<evidence type="ECO:0000256" key="1">
    <source>
        <dbReference type="SAM" id="SignalP"/>
    </source>
</evidence>
<proteinExistence type="predicted"/>
<gene>
    <name evidence="2" type="ORF">RXV94_10255</name>
</gene>
<protein>
    <recommendedName>
        <fullName evidence="4">DUF4294 domain-containing protein</fullName>
    </recommendedName>
</protein>
<accession>A0ABU3U8B8</accession>
<dbReference type="Proteomes" id="UP001268651">
    <property type="component" value="Unassembled WGS sequence"/>
</dbReference>
<sequence>MKTQFFKLLLITMAMSLASCKTENKVEFTDFKYADKPDAMTCGDMDTKLLREALYSFEDDIVNHYDAQNRNTSRAYTRLITESIINRLRIEDVISEHTVKVFEVLKQDKDLWSLNNGKSNLNYNSQLVNCIADNIRNERLKSTFNALQQTNSLTPKLIGEPIKSSSVQLINDKYLATFVALQYYYSKLFDVDLSTIHFDKPEASNIDFNKRPAATQPNTQNNSNN</sequence>
<dbReference type="RefSeq" id="WP_316662620.1">
    <property type="nucleotide sequence ID" value="NZ_JAWHTF010000005.1"/>
</dbReference>
<comment type="caution">
    <text evidence="2">The sequence shown here is derived from an EMBL/GenBank/DDBJ whole genome shotgun (WGS) entry which is preliminary data.</text>
</comment>
<evidence type="ECO:0000313" key="3">
    <source>
        <dbReference type="Proteomes" id="UP001268651"/>
    </source>
</evidence>
<feature type="chain" id="PRO_5045686055" description="DUF4294 domain-containing protein" evidence="1">
    <location>
        <begin position="19"/>
        <end position="225"/>
    </location>
</feature>
<organism evidence="2 3">
    <name type="scientific">Gilvirhabdus luticola</name>
    <dbReference type="NCBI Taxonomy" id="3079858"/>
    <lineage>
        <taxon>Bacteria</taxon>
        <taxon>Pseudomonadati</taxon>
        <taxon>Bacteroidota</taxon>
        <taxon>Flavobacteriia</taxon>
        <taxon>Flavobacteriales</taxon>
        <taxon>Flavobacteriaceae</taxon>
        <taxon>Gilvirhabdus</taxon>
    </lineage>
</organism>
<feature type="signal peptide" evidence="1">
    <location>
        <begin position="1"/>
        <end position="18"/>
    </location>
</feature>
<reference evidence="2 3" key="1">
    <citation type="submission" date="2023-10" db="EMBL/GenBank/DDBJ databases">
        <title>Marimonas sp. nov. isolated from tidal mud flat.</title>
        <authorList>
            <person name="Jaincy N.J."/>
            <person name="Srinivasan S."/>
            <person name="Lee S.-S."/>
        </authorList>
    </citation>
    <scope>NUCLEOTIDE SEQUENCE [LARGE SCALE GENOMIC DNA]</scope>
    <source>
        <strain evidence="2 3">MJ-SS3</strain>
    </source>
</reference>
<keyword evidence="3" id="KW-1185">Reference proteome</keyword>
<dbReference type="PROSITE" id="PS51257">
    <property type="entry name" value="PROKAR_LIPOPROTEIN"/>
    <property type="match status" value="1"/>
</dbReference>
<keyword evidence="1" id="KW-0732">Signal</keyword>